<dbReference type="Gene3D" id="1.10.238.20">
    <property type="entry name" value="Pheromone/general odorant binding protein domain"/>
    <property type="match status" value="2"/>
</dbReference>
<evidence type="ECO:0000313" key="8">
    <source>
        <dbReference type="Proteomes" id="UP000069940"/>
    </source>
</evidence>
<sequence length="260" mass="29926">MKYLAPLLLFFVATGSGYTQDVTPTHHSATQKMPSTLWYECVNYLNQTDTEPGNCIYRCIALLARFWDDRRARVTRTIDRFYLTDANDTDYRNRTEQCLEETRDTFPMWETCQRATCGMTCYNDQFGEVITERPSFIPFTELGHRRVVRECVDILQIGAVARQAILNEGLVAVPEGRCLLRCVLLREGLYNDWRGPRVGALWVQTEGYEDRFFDTAQKCFPLLKMETLEPCELAARFAAECLPARISFVDAVYKALCSIS</sequence>
<evidence type="ECO:0000256" key="6">
    <source>
        <dbReference type="SAM" id="SignalP"/>
    </source>
</evidence>
<evidence type="ECO:0000313" key="7">
    <source>
        <dbReference type="EnsemblMetazoa" id="AALFPA23_007782.P10417"/>
    </source>
</evidence>
<dbReference type="PANTHER" id="PTHR11857:SF46">
    <property type="entry name" value="GENERAL ODORANT-BINDING PROTEIN 99A-RELATED"/>
    <property type="match status" value="1"/>
</dbReference>
<keyword evidence="5" id="KW-1015">Disulfide bond</keyword>
<reference evidence="7" key="2">
    <citation type="submission" date="2025-05" db="UniProtKB">
        <authorList>
            <consortium name="EnsemblMetazoa"/>
        </authorList>
    </citation>
    <scope>IDENTIFICATION</scope>
    <source>
        <strain evidence="7">Foshan</strain>
    </source>
</reference>
<evidence type="ECO:0000256" key="3">
    <source>
        <dbReference type="ARBA" id="ARBA00022525"/>
    </source>
</evidence>
<dbReference type="GeneID" id="115256023"/>
<feature type="signal peptide" evidence="6">
    <location>
        <begin position="1"/>
        <end position="19"/>
    </location>
</feature>
<organism evidence="7 8">
    <name type="scientific">Aedes albopictus</name>
    <name type="common">Asian tiger mosquito</name>
    <name type="synonym">Stegomyia albopicta</name>
    <dbReference type="NCBI Taxonomy" id="7160"/>
    <lineage>
        <taxon>Eukaryota</taxon>
        <taxon>Metazoa</taxon>
        <taxon>Ecdysozoa</taxon>
        <taxon>Arthropoda</taxon>
        <taxon>Hexapoda</taxon>
        <taxon>Insecta</taxon>
        <taxon>Pterygota</taxon>
        <taxon>Neoptera</taxon>
        <taxon>Endopterygota</taxon>
        <taxon>Diptera</taxon>
        <taxon>Nematocera</taxon>
        <taxon>Culicoidea</taxon>
        <taxon>Culicidae</taxon>
        <taxon>Culicinae</taxon>
        <taxon>Aedini</taxon>
        <taxon>Aedes</taxon>
        <taxon>Stegomyia</taxon>
    </lineage>
</organism>
<name>A0ABM1YC54_AEDAL</name>
<dbReference type="SUPFAM" id="SSF47565">
    <property type="entry name" value="Insect pheromone/odorant-binding proteins"/>
    <property type="match status" value="2"/>
</dbReference>
<dbReference type="CDD" id="cd23992">
    <property type="entry name" value="PBP_GOBP"/>
    <property type="match status" value="2"/>
</dbReference>
<evidence type="ECO:0000256" key="5">
    <source>
        <dbReference type="ARBA" id="ARBA00023157"/>
    </source>
</evidence>
<keyword evidence="4 6" id="KW-0732">Signal</keyword>
<comment type="subcellular location">
    <subcellularLocation>
        <location evidence="1">Secreted</location>
    </subcellularLocation>
</comment>
<accession>A0ABM1YC54</accession>
<dbReference type="EnsemblMetazoa" id="AALFPA23_007782.R10417">
    <property type="protein sequence ID" value="AALFPA23_007782.P10417"/>
    <property type="gene ID" value="AALFPA23_007782"/>
</dbReference>
<evidence type="ECO:0000256" key="1">
    <source>
        <dbReference type="ARBA" id="ARBA00004613"/>
    </source>
</evidence>
<keyword evidence="8" id="KW-1185">Reference proteome</keyword>
<evidence type="ECO:0000256" key="2">
    <source>
        <dbReference type="ARBA" id="ARBA00008098"/>
    </source>
</evidence>
<dbReference type="PANTHER" id="PTHR11857">
    <property type="entry name" value="ODORANT BINDING PROTEIN-RELATED"/>
    <property type="match status" value="1"/>
</dbReference>
<proteinExistence type="inferred from homology"/>
<keyword evidence="3" id="KW-0964">Secreted</keyword>
<dbReference type="Proteomes" id="UP000069940">
    <property type="component" value="Unassembled WGS sequence"/>
</dbReference>
<reference evidence="8" key="1">
    <citation type="journal article" date="2015" name="Proc. Natl. Acad. Sci. U.S.A.">
        <title>Genome sequence of the Asian Tiger mosquito, Aedes albopictus, reveals insights into its biology, genetics, and evolution.</title>
        <authorList>
            <person name="Chen X.G."/>
            <person name="Jiang X."/>
            <person name="Gu J."/>
            <person name="Xu M."/>
            <person name="Wu Y."/>
            <person name="Deng Y."/>
            <person name="Zhang C."/>
            <person name="Bonizzoni M."/>
            <person name="Dermauw W."/>
            <person name="Vontas J."/>
            <person name="Armbruster P."/>
            <person name="Huang X."/>
            <person name="Yang Y."/>
            <person name="Zhang H."/>
            <person name="He W."/>
            <person name="Peng H."/>
            <person name="Liu Y."/>
            <person name="Wu K."/>
            <person name="Chen J."/>
            <person name="Lirakis M."/>
            <person name="Topalis P."/>
            <person name="Van Leeuwen T."/>
            <person name="Hall A.B."/>
            <person name="Jiang X."/>
            <person name="Thorpe C."/>
            <person name="Mueller R.L."/>
            <person name="Sun C."/>
            <person name="Waterhouse R.M."/>
            <person name="Yan G."/>
            <person name="Tu Z.J."/>
            <person name="Fang X."/>
            <person name="James A.A."/>
        </authorList>
    </citation>
    <scope>NUCLEOTIDE SEQUENCE [LARGE SCALE GENOMIC DNA]</scope>
    <source>
        <strain evidence="8">Foshan</strain>
    </source>
</reference>
<dbReference type="RefSeq" id="XP_062716450.1">
    <property type="nucleotide sequence ID" value="XM_062860466.1"/>
</dbReference>
<feature type="chain" id="PRO_5047238925" evidence="6">
    <location>
        <begin position="20"/>
        <end position="260"/>
    </location>
</feature>
<comment type="similarity">
    <text evidence="2">Belongs to the PBP/GOBP family.</text>
</comment>
<protein>
    <submittedName>
        <fullName evidence="7">Uncharacterized protein</fullName>
    </submittedName>
</protein>
<evidence type="ECO:0000256" key="4">
    <source>
        <dbReference type="ARBA" id="ARBA00022729"/>
    </source>
</evidence>
<dbReference type="InterPro" id="IPR036728">
    <property type="entry name" value="PBP_GOBP_sf"/>
</dbReference>